<organism evidence="3">
    <name type="scientific">hydrocarbon metagenome</name>
    <dbReference type="NCBI Taxonomy" id="938273"/>
    <lineage>
        <taxon>unclassified sequences</taxon>
        <taxon>metagenomes</taxon>
        <taxon>ecological metagenomes</taxon>
    </lineage>
</organism>
<dbReference type="PANTHER" id="PTHR46268">
    <property type="entry name" value="STRESS RESPONSE PROTEIN NHAX"/>
    <property type="match status" value="1"/>
</dbReference>
<dbReference type="EMBL" id="LNQE01001752">
    <property type="protein sequence ID" value="KUG09252.1"/>
    <property type="molecule type" value="Genomic_DNA"/>
</dbReference>
<proteinExistence type="inferred from homology"/>
<accession>A0A0W8EKV1</accession>
<dbReference type="AlphaFoldDB" id="A0A0W8EKV1"/>
<reference evidence="3" key="1">
    <citation type="journal article" date="2015" name="Proc. Natl. Acad. Sci. U.S.A.">
        <title>Networks of energetic and metabolic interactions define dynamics in microbial communities.</title>
        <authorList>
            <person name="Embree M."/>
            <person name="Liu J.K."/>
            <person name="Al-Bassam M.M."/>
            <person name="Zengler K."/>
        </authorList>
    </citation>
    <scope>NUCLEOTIDE SEQUENCE</scope>
</reference>
<evidence type="ECO:0000259" key="2">
    <source>
        <dbReference type="Pfam" id="PF00582"/>
    </source>
</evidence>
<dbReference type="CDD" id="cd00293">
    <property type="entry name" value="USP-like"/>
    <property type="match status" value="1"/>
</dbReference>
<dbReference type="SUPFAM" id="SSF52402">
    <property type="entry name" value="Adenine nucleotide alpha hydrolases-like"/>
    <property type="match status" value="1"/>
</dbReference>
<dbReference type="InterPro" id="IPR014729">
    <property type="entry name" value="Rossmann-like_a/b/a_fold"/>
</dbReference>
<dbReference type="Gene3D" id="3.40.50.620">
    <property type="entry name" value="HUPs"/>
    <property type="match status" value="1"/>
</dbReference>
<dbReference type="PANTHER" id="PTHR46268:SF6">
    <property type="entry name" value="UNIVERSAL STRESS PROTEIN UP12"/>
    <property type="match status" value="1"/>
</dbReference>
<gene>
    <name evidence="3" type="ORF">ASZ90_016625</name>
</gene>
<dbReference type="InterPro" id="IPR006016">
    <property type="entry name" value="UspA"/>
</dbReference>
<evidence type="ECO:0000256" key="1">
    <source>
        <dbReference type="ARBA" id="ARBA00008791"/>
    </source>
</evidence>
<evidence type="ECO:0000313" key="3">
    <source>
        <dbReference type="EMBL" id="KUG09252.1"/>
    </source>
</evidence>
<feature type="domain" description="UspA" evidence="2">
    <location>
        <begin position="2"/>
        <end position="107"/>
    </location>
</feature>
<comment type="similarity">
    <text evidence="1">Belongs to the universal stress protein A family.</text>
</comment>
<protein>
    <submittedName>
        <fullName evidence="3">Universal stress protein</fullName>
    </submittedName>
</protein>
<sequence length="116" mass="12392">MAVDGSPITREVLAKATDLALRYDAAIHLVYVIQSGWSEGDVTRQLAIRELEEESAAILSEASQEIARKGCTAVIHREGGHPGNAIVELAARINADLIVLGSVGTAHDRRAVEHKA</sequence>
<comment type="caution">
    <text evidence="3">The sequence shown here is derived from an EMBL/GenBank/DDBJ whole genome shotgun (WGS) entry which is preliminary data.</text>
</comment>
<name>A0A0W8EKV1_9ZZZZ</name>
<dbReference type="Pfam" id="PF00582">
    <property type="entry name" value="Usp"/>
    <property type="match status" value="1"/>
</dbReference>